<sequence>RYVLEINKHTNVATLICRLDGRAETITADNFDEIIAKNVNEHSITETYHMIYSASAVHDVMPTTGPVSDSYIVFYVYTDKVEMVKENVEFEFSLNGSSEDIVAEIRQEKDCLRFRVSGWSGRQSNYDLNVRMTDKKTGKTETIQCNNLYIECPV</sequence>
<reference evidence="1" key="2">
    <citation type="journal article" date="2021" name="PeerJ">
        <title>Extensive microbial diversity within the chicken gut microbiome revealed by metagenomics and culture.</title>
        <authorList>
            <person name="Gilroy R."/>
            <person name="Ravi A."/>
            <person name="Getino M."/>
            <person name="Pursley I."/>
            <person name="Horton D.L."/>
            <person name="Alikhan N.F."/>
            <person name="Baker D."/>
            <person name="Gharbi K."/>
            <person name="Hall N."/>
            <person name="Watson M."/>
            <person name="Adriaenssens E.M."/>
            <person name="Foster-Nyarko E."/>
            <person name="Jarju S."/>
            <person name="Secka A."/>
            <person name="Antonio M."/>
            <person name="Oren A."/>
            <person name="Chaudhuri R.R."/>
            <person name="La Ragione R."/>
            <person name="Hildebrand F."/>
            <person name="Pallen M.J."/>
        </authorList>
    </citation>
    <scope>NUCLEOTIDE SEQUENCE</scope>
    <source>
        <strain evidence="1">4920</strain>
    </source>
</reference>
<evidence type="ECO:0000313" key="2">
    <source>
        <dbReference type="Proteomes" id="UP000886743"/>
    </source>
</evidence>
<evidence type="ECO:0000313" key="1">
    <source>
        <dbReference type="EMBL" id="HIV03240.1"/>
    </source>
</evidence>
<dbReference type="EMBL" id="DVOF01000196">
    <property type="protein sequence ID" value="HIV03240.1"/>
    <property type="molecule type" value="Genomic_DNA"/>
</dbReference>
<protein>
    <submittedName>
        <fullName evidence="1">Uncharacterized protein</fullName>
    </submittedName>
</protein>
<reference evidence="1" key="1">
    <citation type="submission" date="2020-10" db="EMBL/GenBank/DDBJ databases">
        <authorList>
            <person name="Gilroy R."/>
        </authorList>
    </citation>
    <scope>NUCLEOTIDE SEQUENCE</scope>
    <source>
        <strain evidence="1">4920</strain>
    </source>
</reference>
<proteinExistence type="predicted"/>
<name>A0A9D1NHM4_9FIRM</name>
<feature type="non-terminal residue" evidence="1">
    <location>
        <position position="1"/>
    </location>
</feature>
<accession>A0A9D1NHM4</accession>
<gene>
    <name evidence="1" type="ORF">IAC74_06660</name>
</gene>
<dbReference type="AlphaFoldDB" id="A0A9D1NHM4"/>
<dbReference type="Proteomes" id="UP000886743">
    <property type="component" value="Unassembled WGS sequence"/>
</dbReference>
<organism evidence="1 2">
    <name type="scientific">Candidatus Aphodoplasma excrementigallinarum</name>
    <dbReference type="NCBI Taxonomy" id="2840673"/>
    <lineage>
        <taxon>Bacteria</taxon>
        <taxon>Bacillati</taxon>
        <taxon>Bacillota</taxon>
        <taxon>Clostridia</taxon>
        <taxon>Eubacteriales</taxon>
        <taxon>Candidatus Aphodoplasma</taxon>
    </lineage>
</organism>
<comment type="caution">
    <text evidence="1">The sequence shown here is derived from an EMBL/GenBank/DDBJ whole genome shotgun (WGS) entry which is preliminary data.</text>
</comment>